<dbReference type="AlphaFoldDB" id="A0A5N6QG84"/>
<name>A0A5N6QG84_9ROSI</name>
<organism evidence="1 2">
    <name type="scientific">Carpinus fangiana</name>
    <dbReference type="NCBI Taxonomy" id="176857"/>
    <lineage>
        <taxon>Eukaryota</taxon>
        <taxon>Viridiplantae</taxon>
        <taxon>Streptophyta</taxon>
        <taxon>Embryophyta</taxon>
        <taxon>Tracheophyta</taxon>
        <taxon>Spermatophyta</taxon>
        <taxon>Magnoliopsida</taxon>
        <taxon>eudicotyledons</taxon>
        <taxon>Gunneridae</taxon>
        <taxon>Pentapetalae</taxon>
        <taxon>rosids</taxon>
        <taxon>fabids</taxon>
        <taxon>Fagales</taxon>
        <taxon>Betulaceae</taxon>
        <taxon>Carpinus</taxon>
    </lineage>
</organism>
<sequence>MKDANLSCTTYGHIMEDARTLLGTRRSWMIQHVKRTANQVAHGLAKIGVKQ</sequence>
<evidence type="ECO:0008006" key="3">
    <source>
        <dbReference type="Google" id="ProtNLM"/>
    </source>
</evidence>
<dbReference type="Proteomes" id="UP000327013">
    <property type="component" value="Chromosome 1"/>
</dbReference>
<accession>A0A5N6QG84</accession>
<dbReference type="OrthoDB" id="1906820at2759"/>
<dbReference type="EMBL" id="CM017321">
    <property type="protein sequence ID" value="KAE7997659.1"/>
    <property type="molecule type" value="Genomic_DNA"/>
</dbReference>
<evidence type="ECO:0000313" key="1">
    <source>
        <dbReference type="EMBL" id="KAE7997659.1"/>
    </source>
</evidence>
<reference evidence="1 2" key="1">
    <citation type="submission" date="2019-06" db="EMBL/GenBank/DDBJ databases">
        <title>A chromosomal-level reference genome of Carpinus fangiana (Coryloideae, Betulaceae).</title>
        <authorList>
            <person name="Yang X."/>
            <person name="Wang Z."/>
            <person name="Zhang L."/>
            <person name="Hao G."/>
            <person name="Liu J."/>
            <person name="Yang Y."/>
        </authorList>
    </citation>
    <scope>NUCLEOTIDE SEQUENCE [LARGE SCALE GENOMIC DNA]</scope>
    <source>
        <strain evidence="1">Cfa_2016G</strain>
        <tissue evidence="1">Leaf</tissue>
    </source>
</reference>
<evidence type="ECO:0000313" key="2">
    <source>
        <dbReference type="Proteomes" id="UP000327013"/>
    </source>
</evidence>
<proteinExistence type="predicted"/>
<protein>
    <recommendedName>
        <fullName evidence="3">RNase H type-1 domain-containing protein</fullName>
    </recommendedName>
</protein>
<gene>
    <name evidence="1" type="ORF">FH972_002274</name>
</gene>
<keyword evidence="2" id="KW-1185">Reference proteome</keyword>